<comment type="caution">
    <text evidence="1">The sequence shown here is derived from an EMBL/GenBank/DDBJ whole genome shotgun (WGS) entry which is preliminary data.</text>
</comment>
<dbReference type="AlphaFoldDB" id="V6JG55"/>
<evidence type="ECO:0000313" key="1">
    <source>
        <dbReference type="EMBL" id="EST18887.1"/>
    </source>
</evidence>
<dbReference type="Proteomes" id="UP000017984">
    <property type="component" value="Chromosome"/>
</dbReference>
<dbReference type="PATRIC" id="fig|1352936.5.peg.9132"/>
<organism evidence="1 2">
    <name type="scientific">Streptomyces roseochromogenus subsp. oscitans DS 12.976</name>
    <dbReference type="NCBI Taxonomy" id="1352936"/>
    <lineage>
        <taxon>Bacteria</taxon>
        <taxon>Bacillati</taxon>
        <taxon>Actinomycetota</taxon>
        <taxon>Actinomycetes</taxon>
        <taxon>Kitasatosporales</taxon>
        <taxon>Streptomycetaceae</taxon>
        <taxon>Streptomyces</taxon>
    </lineage>
</organism>
<reference evidence="1 2" key="1">
    <citation type="journal article" date="2014" name="Genome Announc.">
        <title>Draft Genome Sequence of Streptomyces roseochromogenes subsp. oscitans DS 12.976, Producer of the Aminocoumarin Antibiotic Clorobiocin.</title>
        <authorList>
            <person name="Ruckert C."/>
            <person name="Kalinowski J."/>
            <person name="Heide L."/>
            <person name="Apel A.K."/>
        </authorList>
    </citation>
    <scope>NUCLEOTIDE SEQUENCE [LARGE SCALE GENOMIC DNA]</scope>
    <source>
        <strain evidence="1 2">DS 12.976</strain>
    </source>
</reference>
<dbReference type="HOGENOM" id="CLU_3123370_0_0_11"/>
<protein>
    <submittedName>
        <fullName evidence="1">Uncharacterized protein</fullName>
    </submittedName>
</protein>
<proteinExistence type="predicted"/>
<gene>
    <name evidence="1" type="ORF">M878_44025</name>
</gene>
<dbReference type="EMBL" id="AWQX01000386">
    <property type="protein sequence ID" value="EST18887.1"/>
    <property type="molecule type" value="Genomic_DNA"/>
</dbReference>
<dbReference type="RefSeq" id="WP_023553616.1">
    <property type="nucleotide sequence ID" value="NZ_CM002285.1"/>
</dbReference>
<accession>V6JG55</accession>
<name>V6JG55_STRRC</name>
<evidence type="ECO:0000313" key="2">
    <source>
        <dbReference type="Proteomes" id="UP000017984"/>
    </source>
</evidence>
<keyword evidence="2" id="KW-1185">Reference proteome</keyword>
<sequence length="50" mass="5539">MEIFERARLDAYFARIAARFARGEQTVWFLIPRSPPSPQSTAASAAASPE</sequence>